<evidence type="ECO:0000313" key="2">
    <source>
        <dbReference type="EMBL" id="GFO00824.1"/>
    </source>
</evidence>
<feature type="compositionally biased region" description="Basic and acidic residues" evidence="1">
    <location>
        <begin position="78"/>
        <end position="93"/>
    </location>
</feature>
<comment type="caution">
    <text evidence="2">The sequence shown here is derived from an EMBL/GenBank/DDBJ whole genome shotgun (WGS) entry which is preliminary data.</text>
</comment>
<dbReference type="AlphaFoldDB" id="A0AAV4A3P8"/>
<dbReference type="Proteomes" id="UP000735302">
    <property type="component" value="Unassembled WGS sequence"/>
</dbReference>
<feature type="compositionally biased region" description="Polar residues" evidence="1">
    <location>
        <begin position="33"/>
        <end position="47"/>
    </location>
</feature>
<protein>
    <submittedName>
        <fullName evidence="2">Uncharacterized protein</fullName>
    </submittedName>
</protein>
<gene>
    <name evidence="2" type="ORF">PoB_002732900</name>
</gene>
<accession>A0AAV4A3P8</accession>
<evidence type="ECO:0000256" key="1">
    <source>
        <dbReference type="SAM" id="MobiDB-lite"/>
    </source>
</evidence>
<feature type="compositionally biased region" description="Low complexity" evidence="1">
    <location>
        <begin position="22"/>
        <end position="32"/>
    </location>
</feature>
<dbReference type="EMBL" id="BLXT01003147">
    <property type="protein sequence ID" value="GFO00824.1"/>
    <property type="molecule type" value="Genomic_DNA"/>
</dbReference>
<feature type="compositionally biased region" description="Polar residues" evidence="1">
    <location>
        <begin position="95"/>
        <end position="111"/>
    </location>
</feature>
<reference evidence="2 3" key="1">
    <citation type="journal article" date="2021" name="Elife">
        <title>Chloroplast acquisition without the gene transfer in kleptoplastic sea slugs, Plakobranchus ocellatus.</title>
        <authorList>
            <person name="Maeda T."/>
            <person name="Takahashi S."/>
            <person name="Yoshida T."/>
            <person name="Shimamura S."/>
            <person name="Takaki Y."/>
            <person name="Nagai Y."/>
            <person name="Toyoda A."/>
            <person name="Suzuki Y."/>
            <person name="Arimoto A."/>
            <person name="Ishii H."/>
            <person name="Satoh N."/>
            <person name="Nishiyama T."/>
            <person name="Hasebe M."/>
            <person name="Maruyama T."/>
            <person name="Minagawa J."/>
            <person name="Obokata J."/>
            <person name="Shigenobu S."/>
        </authorList>
    </citation>
    <scope>NUCLEOTIDE SEQUENCE [LARGE SCALE GENOMIC DNA]</scope>
</reference>
<feature type="region of interest" description="Disordered" evidence="1">
    <location>
        <begin position="1"/>
        <end position="56"/>
    </location>
</feature>
<name>A0AAV4A3P8_9GAST</name>
<proteinExistence type="predicted"/>
<keyword evidence="3" id="KW-1185">Reference proteome</keyword>
<feature type="region of interest" description="Disordered" evidence="1">
    <location>
        <begin position="68"/>
        <end position="111"/>
    </location>
</feature>
<sequence>MCGFNPRHSLTSHLKHREHTHTNTLHTHTRTNSVLSAFNPHGSSTDLINERSPPLIMRNEPPAACSLPAQTISASSESRSHGESWARVERDDSVTTDGLGSDSDQSTCGSF</sequence>
<organism evidence="2 3">
    <name type="scientific">Plakobranchus ocellatus</name>
    <dbReference type="NCBI Taxonomy" id="259542"/>
    <lineage>
        <taxon>Eukaryota</taxon>
        <taxon>Metazoa</taxon>
        <taxon>Spiralia</taxon>
        <taxon>Lophotrochozoa</taxon>
        <taxon>Mollusca</taxon>
        <taxon>Gastropoda</taxon>
        <taxon>Heterobranchia</taxon>
        <taxon>Euthyneura</taxon>
        <taxon>Panpulmonata</taxon>
        <taxon>Sacoglossa</taxon>
        <taxon>Placobranchoidea</taxon>
        <taxon>Plakobranchidae</taxon>
        <taxon>Plakobranchus</taxon>
    </lineage>
</organism>
<evidence type="ECO:0000313" key="3">
    <source>
        <dbReference type="Proteomes" id="UP000735302"/>
    </source>
</evidence>